<feature type="non-terminal residue" evidence="1">
    <location>
        <position position="44"/>
    </location>
</feature>
<name>A0A7J8WLY5_GOSAI</name>
<evidence type="ECO:0000313" key="2">
    <source>
        <dbReference type="Proteomes" id="UP000593577"/>
    </source>
</evidence>
<dbReference type="EMBL" id="JABFAA010000002">
    <property type="protein sequence ID" value="MBA0675996.1"/>
    <property type="molecule type" value="Genomic_DNA"/>
</dbReference>
<dbReference type="Proteomes" id="UP000593577">
    <property type="component" value="Unassembled WGS sequence"/>
</dbReference>
<gene>
    <name evidence="1" type="ORF">Goari_017506</name>
</gene>
<keyword evidence="2" id="KW-1185">Reference proteome</keyword>
<protein>
    <submittedName>
        <fullName evidence="1">Uncharacterized protein</fullName>
    </submittedName>
</protein>
<organism evidence="1 2">
    <name type="scientific">Gossypium aridum</name>
    <name type="common">American cotton</name>
    <name type="synonym">Erioxylum aridum</name>
    <dbReference type="NCBI Taxonomy" id="34290"/>
    <lineage>
        <taxon>Eukaryota</taxon>
        <taxon>Viridiplantae</taxon>
        <taxon>Streptophyta</taxon>
        <taxon>Embryophyta</taxon>
        <taxon>Tracheophyta</taxon>
        <taxon>Spermatophyta</taxon>
        <taxon>Magnoliopsida</taxon>
        <taxon>eudicotyledons</taxon>
        <taxon>Gunneridae</taxon>
        <taxon>Pentapetalae</taxon>
        <taxon>rosids</taxon>
        <taxon>malvids</taxon>
        <taxon>Malvales</taxon>
        <taxon>Malvaceae</taxon>
        <taxon>Malvoideae</taxon>
        <taxon>Gossypium</taxon>
    </lineage>
</organism>
<comment type="caution">
    <text evidence="1">The sequence shown here is derived from an EMBL/GenBank/DDBJ whole genome shotgun (WGS) entry which is preliminary data.</text>
</comment>
<proteinExistence type="predicted"/>
<sequence>MASFEKYLTEVDVNNQVAIPSDFVQHLPDYEGGRTITFPVQDVY</sequence>
<accession>A0A7J8WLY5</accession>
<evidence type="ECO:0000313" key="1">
    <source>
        <dbReference type="EMBL" id="MBA0675996.1"/>
    </source>
</evidence>
<dbReference type="AlphaFoldDB" id="A0A7J8WLY5"/>
<reference evidence="1 2" key="1">
    <citation type="journal article" date="2019" name="Genome Biol. Evol.">
        <title>Insights into the evolution of the New World diploid cottons (Gossypium, subgenus Houzingenia) based on genome sequencing.</title>
        <authorList>
            <person name="Grover C.E."/>
            <person name="Arick M.A. 2nd"/>
            <person name="Thrash A."/>
            <person name="Conover J.L."/>
            <person name="Sanders W.S."/>
            <person name="Peterson D.G."/>
            <person name="Frelichowski J.E."/>
            <person name="Scheffler J.A."/>
            <person name="Scheffler B.E."/>
            <person name="Wendel J.F."/>
        </authorList>
    </citation>
    <scope>NUCLEOTIDE SEQUENCE [LARGE SCALE GENOMIC DNA]</scope>
    <source>
        <strain evidence="1">185</strain>
        <tissue evidence="1">Leaf</tissue>
    </source>
</reference>